<dbReference type="Gene3D" id="3.30.457.10">
    <property type="entry name" value="Copper amine oxidase-like, N-terminal domain"/>
    <property type="match status" value="1"/>
</dbReference>
<dbReference type="SUPFAM" id="SSF54106">
    <property type="entry name" value="LysM domain"/>
    <property type="match status" value="1"/>
</dbReference>
<dbReference type="Gene3D" id="6.20.240.60">
    <property type="match status" value="1"/>
</dbReference>
<accession>A0ABT9J6W2</accession>
<dbReference type="Pfam" id="PF01476">
    <property type="entry name" value="LysM"/>
    <property type="match status" value="1"/>
</dbReference>
<dbReference type="SUPFAM" id="SSF55383">
    <property type="entry name" value="Copper amine oxidase, domain N"/>
    <property type="match status" value="1"/>
</dbReference>
<reference evidence="2 3" key="1">
    <citation type="submission" date="2023-08" db="EMBL/GenBank/DDBJ databases">
        <authorList>
            <person name="Park J.-S."/>
        </authorList>
    </citation>
    <scope>NUCLEOTIDE SEQUENCE [LARGE SCALE GENOMIC DNA]</scope>
    <source>
        <strain evidence="2 3">2205SS18-9</strain>
    </source>
</reference>
<proteinExistence type="predicted"/>
<dbReference type="CDD" id="cd00118">
    <property type="entry name" value="LysM"/>
    <property type="match status" value="1"/>
</dbReference>
<comment type="caution">
    <text evidence="2">The sequence shown here is derived from an EMBL/GenBank/DDBJ whole genome shotgun (WGS) entry which is preliminary data.</text>
</comment>
<evidence type="ECO:0000259" key="1">
    <source>
        <dbReference type="PROSITE" id="PS51782"/>
    </source>
</evidence>
<dbReference type="Pfam" id="PF07486">
    <property type="entry name" value="Hydrolase_2"/>
    <property type="match status" value="1"/>
</dbReference>
<dbReference type="EMBL" id="JAVAMP010000017">
    <property type="protein sequence ID" value="MDP5276704.1"/>
    <property type="molecule type" value="Genomic_DNA"/>
</dbReference>
<dbReference type="Gene3D" id="3.10.350.10">
    <property type="entry name" value="LysM domain"/>
    <property type="match status" value="1"/>
</dbReference>
<sequence length="280" mass="31381">MSKPIVEKESRIYVPIRIVVDHFGAEVTWNKETEKATIQTSNGDQIIVKLNDLSIKLNGDVYYMDVPTMAVNDHLYIPVRHLTEFLHANFQYDAANNQMSVSTIPLHVITAGETVESISAQYGITVEELKTRNNLTTNELFVNNKLKIVIPSIMQYKLSQYYTEEDALLLAKIISAEAGYEPYEGQLAVGNVILNRVNDTRFPNTIKDVIYAPNQFGPAHRGELEGLQPSAESIRAAQEVLAGKNIVEGALYFFNPAVSSTDFFLSKEVVREIGGHRFVK</sequence>
<dbReference type="GO" id="GO:0016787">
    <property type="term" value="F:hydrolase activity"/>
    <property type="evidence" value="ECO:0007669"/>
    <property type="project" value="UniProtKB-KW"/>
</dbReference>
<gene>
    <name evidence="2" type="ORF">Q5Y73_21660</name>
</gene>
<dbReference type="Proteomes" id="UP001231941">
    <property type="component" value="Unassembled WGS sequence"/>
</dbReference>
<evidence type="ECO:0000313" key="2">
    <source>
        <dbReference type="EMBL" id="MDP5276704.1"/>
    </source>
</evidence>
<dbReference type="InterPro" id="IPR042047">
    <property type="entry name" value="SleB_dom1"/>
</dbReference>
<dbReference type="Pfam" id="PF07833">
    <property type="entry name" value="Cu_amine_oxidN1"/>
    <property type="match status" value="1"/>
</dbReference>
<dbReference type="InterPro" id="IPR036779">
    <property type="entry name" value="LysM_dom_sf"/>
</dbReference>
<protein>
    <submittedName>
        <fullName evidence="2">Cell wall hydrolase</fullName>
    </submittedName>
</protein>
<feature type="domain" description="LysM" evidence="1">
    <location>
        <begin position="105"/>
        <end position="148"/>
    </location>
</feature>
<dbReference type="InterPro" id="IPR018392">
    <property type="entry name" value="LysM"/>
</dbReference>
<keyword evidence="2" id="KW-0378">Hydrolase</keyword>
<keyword evidence="3" id="KW-1185">Reference proteome</keyword>
<evidence type="ECO:0000313" key="3">
    <source>
        <dbReference type="Proteomes" id="UP001231941"/>
    </source>
</evidence>
<dbReference type="SMART" id="SM00257">
    <property type="entry name" value="LysM"/>
    <property type="match status" value="1"/>
</dbReference>
<dbReference type="Gene3D" id="1.10.10.2520">
    <property type="entry name" value="Cell wall hydrolase SleB, domain 1"/>
    <property type="match status" value="1"/>
</dbReference>
<dbReference type="PROSITE" id="PS51782">
    <property type="entry name" value="LYSM"/>
    <property type="match status" value="1"/>
</dbReference>
<dbReference type="InterPro" id="IPR036582">
    <property type="entry name" value="Mao_N_sf"/>
</dbReference>
<name>A0ABT9J6W2_9BACL</name>
<dbReference type="InterPro" id="IPR012854">
    <property type="entry name" value="Cu_amine_oxidase-like_N"/>
</dbReference>
<dbReference type="InterPro" id="IPR011105">
    <property type="entry name" value="Cell_wall_hydrolase_SleB"/>
</dbReference>
<organism evidence="2 3">
    <name type="scientific">Chengkuizengella axinellae</name>
    <dbReference type="NCBI Taxonomy" id="3064388"/>
    <lineage>
        <taxon>Bacteria</taxon>
        <taxon>Bacillati</taxon>
        <taxon>Bacillota</taxon>
        <taxon>Bacilli</taxon>
        <taxon>Bacillales</taxon>
        <taxon>Paenibacillaceae</taxon>
        <taxon>Chengkuizengella</taxon>
    </lineage>
</organism>